<dbReference type="Pfam" id="PF22976">
    <property type="entry name" value="RRM_10"/>
    <property type="match status" value="1"/>
</dbReference>
<evidence type="ECO:0000313" key="2">
    <source>
        <dbReference type="EMBL" id="GFO07568.1"/>
    </source>
</evidence>
<evidence type="ECO:0000313" key="3">
    <source>
        <dbReference type="Proteomes" id="UP000735302"/>
    </source>
</evidence>
<proteinExistence type="predicted"/>
<name>A0AAV4AJU0_9GAST</name>
<evidence type="ECO:0000259" key="1">
    <source>
        <dbReference type="Pfam" id="PF22976"/>
    </source>
</evidence>
<dbReference type="EMBL" id="BLXT01003890">
    <property type="protein sequence ID" value="GFO07568.1"/>
    <property type="molecule type" value="Genomic_DNA"/>
</dbReference>
<sequence length="70" mass="7721">LFENAIGKRPIKMKQFPSKTERSCTGLLEFENKSDGIEGLVMVNHTPVNSPGGKTPFIFKLCFSAMPMSS</sequence>
<reference evidence="2 3" key="1">
    <citation type="journal article" date="2021" name="Elife">
        <title>Chloroplast acquisition without the gene transfer in kleptoplastic sea slugs, Plakobranchus ocellatus.</title>
        <authorList>
            <person name="Maeda T."/>
            <person name="Takahashi S."/>
            <person name="Yoshida T."/>
            <person name="Shimamura S."/>
            <person name="Takaki Y."/>
            <person name="Nagai Y."/>
            <person name="Toyoda A."/>
            <person name="Suzuki Y."/>
            <person name="Arimoto A."/>
            <person name="Ishii H."/>
            <person name="Satoh N."/>
            <person name="Nishiyama T."/>
            <person name="Hasebe M."/>
            <person name="Maruyama T."/>
            <person name="Minagawa J."/>
            <person name="Obokata J."/>
            <person name="Shigenobu S."/>
        </authorList>
    </citation>
    <scope>NUCLEOTIDE SEQUENCE [LARGE SCALE GENOMIC DNA]</scope>
</reference>
<dbReference type="InterPro" id="IPR012677">
    <property type="entry name" value="Nucleotide-bd_a/b_plait_sf"/>
</dbReference>
<comment type="caution">
    <text evidence="2">The sequence shown here is derived from an EMBL/GenBank/DDBJ whole genome shotgun (WGS) entry which is preliminary data.</text>
</comment>
<keyword evidence="2" id="KW-0687">Ribonucleoprotein</keyword>
<dbReference type="InterPro" id="IPR055204">
    <property type="entry name" value="HNRNPL_RRM"/>
</dbReference>
<dbReference type="Proteomes" id="UP000735302">
    <property type="component" value="Unassembled WGS sequence"/>
</dbReference>
<protein>
    <submittedName>
        <fullName evidence="2">Heterogeneous nuclear ribonucleoprotein l</fullName>
    </submittedName>
</protein>
<feature type="non-terminal residue" evidence="2">
    <location>
        <position position="1"/>
    </location>
</feature>
<gene>
    <name evidence="2" type="ORF">PoB_003407300</name>
</gene>
<dbReference type="AlphaFoldDB" id="A0AAV4AJU0"/>
<organism evidence="2 3">
    <name type="scientific">Plakobranchus ocellatus</name>
    <dbReference type="NCBI Taxonomy" id="259542"/>
    <lineage>
        <taxon>Eukaryota</taxon>
        <taxon>Metazoa</taxon>
        <taxon>Spiralia</taxon>
        <taxon>Lophotrochozoa</taxon>
        <taxon>Mollusca</taxon>
        <taxon>Gastropoda</taxon>
        <taxon>Heterobranchia</taxon>
        <taxon>Euthyneura</taxon>
        <taxon>Panpulmonata</taxon>
        <taxon>Sacoglossa</taxon>
        <taxon>Placobranchoidea</taxon>
        <taxon>Plakobranchidae</taxon>
        <taxon>Plakobranchus</taxon>
    </lineage>
</organism>
<dbReference type="GO" id="GO:1990904">
    <property type="term" value="C:ribonucleoprotein complex"/>
    <property type="evidence" value="ECO:0007669"/>
    <property type="project" value="UniProtKB-KW"/>
</dbReference>
<dbReference type="Gene3D" id="3.30.70.330">
    <property type="match status" value="1"/>
</dbReference>
<accession>A0AAV4AJU0</accession>
<feature type="domain" description="Heterogeneous nuclear ribonucleoprotein L RRM" evidence="1">
    <location>
        <begin position="1"/>
        <end position="66"/>
    </location>
</feature>
<keyword evidence="3" id="KW-1185">Reference proteome</keyword>